<dbReference type="Proteomes" id="UP001732700">
    <property type="component" value="Chromosome 1D"/>
</dbReference>
<dbReference type="EnsemblPlants" id="AVESA.00010b.r2.1DG0182440.1">
    <property type="protein sequence ID" value="AVESA.00010b.r2.1DG0182440.1.CDS"/>
    <property type="gene ID" value="AVESA.00010b.r2.1DG0182440"/>
</dbReference>
<name>A0ACD5U607_AVESA</name>
<evidence type="ECO:0000313" key="2">
    <source>
        <dbReference type="Proteomes" id="UP001732700"/>
    </source>
</evidence>
<protein>
    <submittedName>
        <fullName evidence="1">Uncharacterized protein</fullName>
    </submittedName>
</protein>
<reference evidence="1" key="1">
    <citation type="submission" date="2021-05" db="EMBL/GenBank/DDBJ databases">
        <authorList>
            <person name="Scholz U."/>
            <person name="Mascher M."/>
            <person name="Fiebig A."/>
        </authorList>
    </citation>
    <scope>NUCLEOTIDE SEQUENCE [LARGE SCALE GENOMIC DNA]</scope>
</reference>
<proteinExistence type="predicted"/>
<reference evidence="1" key="2">
    <citation type="submission" date="2025-09" db="UniProtKB">
        <authorList>
            <consortium name="EnsemblPlants"/>
        </authorList>
    </citation>
    <scope>IDENTIFICATION</scope>
</reference>
<accession>A0ACD5U607</accession>
<evidence type="ECO:0000313" key="1">
    <source>
        <dbReference type="EnsemblPlants" id="AVESA.00010b.r2.1DG0182440.1.CDS"/>
    </source>
</evidence>
<keyword evidence="2" id="KW-1185">Reference proteome</keyword>
<sequence length="486" mass="56238">MDIFGRLKLESNCCRLGDLAAVPYRIRIFKSLAPGGAVRLPKPQLHRLLLTPHRLRRPPPSLRIPSPPRHPMPRAPATHRRRGKRPIDGAHRTNSPIHRHRLVGPNRFIAVRSFSLRFALATAPHHRHKRRIDGAPHPTPQPRRRRRSSSRVVPHHSLALRPFFLHYVLASGALPPCRLRKASVIDMGGIFSLPRKSTEYRGLSVFRRRVEGPREVGDLSANTARRGIDDAGDITMEEVPSYKPEEDLHGLFPPLTNEEESQVNSLLCDSGHSKDILVLHKPSNIEITREKLGCLRPRGWLNDEVINLYLELLKERAEREPRRFLKCHFFNTFFYKKLACGKTGYDYQSVRRWTSLKKLGYGLVDCDKIFIPIHRDIHWCLAVINMKEKTYQFLDSLGGMDLDVLGILATYIMDELKDKSNIEIDFSSWQRASDHFPLQHNGWDCGMFMLKFIDFYSRGLGLSFRQEHMEYFRKRTAKEILRLKAE</sequence>
<organism evidence="1 2">
    <name type="scientific">Avena sativa</name>
    <name type="common">Oat</name>
    <dbReference type="NCBI Taxonomy" id="4498"/>
    <lineage>
        <taxon>Eukaryota</taxon>
        <taxon>Viridiplantae</taxon>
        <taxon>Streptophyta</taxon>
        <taxon>Embryophyta</taxon>
        <taxon>Tracheophyta</taxon>
        <taxon>Spermatophyta</taxon>
        <taxon>Magnoliopsida</taxon>
        <taxon>Liliopsida</taxon>
        <taxon>Poales</taxon>
        <taxon>Poaceae</taxon>
        <taxon>BOP clade</taxon>
        <taxon>Pooideae</taxon>
        <taxon>Poodae</taxon>
        <taxon>Poeae</taxon>
        <taxon>Poeae Chloroplast Group 1 (Aveneae type)</taxon>
        <taxon>Aveninae</taxon>
        <taxon>Avena</taxon>
    </lineage>
</organism>